<proteinExistence type="predicted"/>
<dbReference type="AlphaFoldDB" id="A0A2U8E290"/>
<dbReference type="SFLD" id="SFLDG01082">
    <property type="entry name" value="B12-binding_domain_containing"/>
    <property type="match status" value="1"/>
</dbReference>
<evidence type="ECO:0000313" key="8">
    <source>
        <dbReference type="EMBL" id="AWI08920.1"/>
    </source>
</evidence>
<dbReference type="SFLD" id="SFLDS00029">
    <property type="entry name" value="Radical_SAM"/>
    <property type="match status" value="1"/>
</dbReference>
<gene>
    <name evidence="8" type="ORF">CKA38_06330</name>
</gene>
<keyword evidence="2" id="KW-0949">S-adenosyl-L-methionine</keyword>
<dbReference type="NCBIfam" id="TIGR04072">
    <property type="entry name" value="rSAM_ladder_B12"/>
    <property type="match status" value="1"/>
</dbReference>
<dbReference type="CDD" id="cd01335">
    <property type="entry name" value="Radical_SAM"/>
    <property type="match status" value="1"/>
</dbReference>
<dbReference type="Gene3D" id="3.40.50.280">
    <property type="entry name" value="Cobalamin-binding domain"/>
    <property type="match status" value="1"/>
</dbReference>
<feature type="domain" description="Radical SAM core" evidence="7">
    <location>
        <begin position="195"/>
        <end position="416"/>
    </location>
</feature>
<dbReference type="InterPro" id="IPR036724">
    <property type="entry name" value="Cobalamin-bd_sf"/>
</dbReference>
<dbReference type="KEGG" id="elut:CKA38_06330"/>
<keyword evidence="9" id="KW-1185">Reference proteome</keyword>
<comment type="cofactor">
    <cofactor evidence="1">
        <name>[4Fe-4S] cluster</name>
        <dbReference type="ChEBI" id="CHEBI:49883"/>
    </cofactor>
</comment>
<dbReference type="InterPro" id="IPR007197">
    <property type="entry name" value="rSAM"/>
</dbReference>
<dbReference type="Proteomes" id="UP000244896">
    <property type="component" value="Chromosome"/>
</dbReference>
<evidence type="ECO:0000259" key="7">
    <source>
        <dbReference type="PROSITE" id="PS51918"/>
    </source>
</evidence>
<dbReference type="InterPro" id="IPR006158">
    <property type="entry name" value="Cobalamin-bd"/>
</dbReference>
<dbReference type="SFLD" id="SFLDG01123">
    <property type="entry name" value="methyltransferase_(Class_B)"/>
    <property type="match status" value="1"/>
</dbReference>
<reference evidence="8 9" key="1">
    <citation type="journal article" date="2018" name="Syst. Appl. Microbiol.">
        <title>Ereboglobus luteus gen. nov. sp. nov. from cockroach guts, and new insights into the oxygen relationship of the genera Opitutus and Didymococcus (Verrucomicrobia: Opitutaceae).</title>
        <authorList>
            <person name="Tegtmeier D."/>
            <person name="Belitz A."/>
            <person name="Radek R."/>
            <person name="Heimerl T."/>
            <person name="Brune A."/>
        </authorList>
    </citation>
    <scope>NUCLEOTIDE SEQUENCE [LARGE SCALE GENOMIC DNA]</scope>
    <source>
        <strain evidence="8 9">Ho45</strain>
    </source>
</reference>
<dbReference type="InterPro" id="IPR034466">
    <property type="entry name" value="Methyltransferase_Class_B"/>
</dbReference>
<dbReference type="Gene3D" id="3.80.30.20">
    <property type="entry name" value="tm_1862 like domain"/>
    <property type="match status" value="1"/>
</dbReference>
<evidence type="ECO:0000256" key="3">
    <source>
        <dbReference type="ARBA" id="ARBA00022723"/>
    </source>
</evidence>
<dbReference type="InterPro" id="IPR023404">
    <property type="entry name" value="rSAM_horseshoe"/>
</dbReference>
<dbReference type="SUPFAM" id="SSF52242">
    <property type="entry name" value="Cobalamin (vitamin B12)-binding domain"/>
    <property type="match status" value="1"/>
</dbReference>
<dbReference type="InterPro" id="IPR058240">
    <property type="entry name" value="rSAM_sf"/>
</dbReference>
<protein>
    <submittedName>
        <fullName evidence="8">Uncharacterized protein</fullName>
    </submittedName>
</protein>
<dbReference type="GO" id="GO:0003824">
    <property type="term" value="F:catalytic activity"/>
    <property type="evidence" value="ECO:0007669"/>
    <property type="project" value="InterPro"/>
</dbReference>
<dbReference type="Pfam" id="PF02310">
    <property type="entry name" value="B12-binding"/>
    <property type="match status" value="1"/>
</dbReference>
<dbReference type="GO" id="GO:0005829">
    <property type="term" value="C:cytosol"/>
    <property type="evidence" value="ECO:0007669"/>
    <property type="project" value="TreeGrafter"/>
</dbReference>
<dbReference type="PROSITE" id="PS51918">
    <property type="entry name" value="RADICAL_SAM"/>
    <property type="match status" value="1"/>
</dbReference>
<keyword evidence="4" id="KW-0408">Iron</keyword>
<evidence type="ECO:0000256" key="2">
    <source>
        <dbReference type="ARBA" id="ARBA00022691"/>
    </source>
</evidence>
<name>A0A2U8E290_9BACT</name>
<evidence type="ECO:0000256" key="5">
    <source>
        <dbReference type="ARBA" id="ARBA00023014"/>
    </source>
</evidence>
<dbReference type="InterPro" id="IPR006638">
    <property type="entry name" value="Elp3/MiaA/NifB-like_rSAM"/>
</dbReference>
<dbReference type="Pfam" id="PF04055">
    <property type="entry name" value="Radical_SAM"/>
    <property type="match status" value="1"/>
</dbReference>
<evidence type="ECO:0000259" key="6">
    <source>
        <dbReference type="PROSITE" id="PS51332"/>
    </source>
</evidence>
<evidence type="ECO:0000256" key="4">
    <source>
        <dbReference type="ARBA" id="ARBA00023004"/>
    </source>
</evidence>
<dbReference type="PROSITE" id="PS51332">
    <property type="entry name" value="B12_BINDING"/>
    <property type="match status" value="1"/>
</dbReference>
<dbReference type="SMART" id="SM00729">
    <property type="entry name" value="Elp3"/>
    <property type="match status" value="1"/>
</dbReference>
<evidence type="ECO:0000313" key="9">
    <source>
        <dbReference type="Proteomes" id="UP000244896"/>
    </source>
</evidence>
<dbReference type="RefSeq" id="WP_108824732.1">
    <property type="nucleotide sequence ID" value="NZ_CP023004.1"/>
</dbReference>
<accession>A0A2U8E290</accession>
<dbReference type="EMBL" id="CP023004">
    <property type="protein sequence ID" value="AWI08920.1"/>
    <property type="molecule type" value="Genomic_DNA"/>
</dbReference>
<sequence>METNRPQGAAQPRVLLVNLNTYDQPYPVYPLGLAYIDGALRKAGYETRLWDSRTSGEPVEQCAAKMKPDYVALSLRNIDNAQSHNPLSFVRNLSDCCSVLRKVTTAPLIVGGSAFSLFPTELLELTGADYGVRGEGEAPLVELLSALRDGRAPSEIPGVAWNESPHDSRCNECAAMQAGFTAEPAHDPDIINAYVSTGSIIGLQTQRGCPLKCCYCAYPHIEGRRSRFRTGAQVVEEMARLRALGVRYTFIVDSVFNTSEKHIVDVCEAMIAAKLDMEWECFLSPRGLTREHLELMKRAGLKDVEFGSDSFSDPVLAAYGKSFTFDDIKRVSDDAQALDINYSHYLIFGGPGETPETIEETLARAEKMPRAFFFATLGMRIYPGTRLWEKHGPPATGETREAFLATPRFHIEPPLTVQGMYARLRAFRETAPNWVVGDPPPAFVATMKKLRDRGLSGPLWEYIELLQRYQAHETQG</sequence>
<keyword evidence="3" id="KW-0479">Metal-binding</keyword>
<dbReference type="OrthoDB" id="9801424at2"/>
<dbReference type="PANTHER" id="PTHR43409:SF16">
    <property type="entry name" value="SLR0320 PROTEIN"/>
    <property type="match status" value="1"/>
</dbReference>
<keyword evidence="5" id="KW-0411">Iron-sulfur</keyword>
<dbReference type="GO" id="GO:0046872">
    <property type="term" value="F:metal ion binding"/>
    <property type="evidence" value="ECO:0007669"/>
    <property type="project" value="UniProtKB-KW"/>
</dbReference>
<dbReference type="GO" id="GO:0051539">
    <property type="term" value="F:4 iron, 4 sulfur cluster binding"/>
    <property type="evidence" value="ECO:0007669"/>
    <property type="project" value="UniProtKB-KW"/>
</dbReference>
<dbReference type="GO" id="GO:0031419">
    <property type="term" value="F:cobalamin binding"/>
    <property type="evidence" value="ECO:0007669"/>
    <property type="project" value="InterPro"/>
</dbReference>
<dbReference type="InterPro" id="IPR051198">
    <property type="entry name" value="BchE-like"/>
</dbReference>
<dbReference type="InterPro" id="IPR023969">
    <property type="entry name" value="CHP04072_B12-bd/rSAM"/>
</dbReference>
<evidence type="ECO:0000256" key="1">
    <source>
        <dbReference type="ARBA" id="ARBA00001966"/>
    </source>
</evidence>
<organism evidence="8 9">
    <name type="scientific">Ereboglobus luteus</name>
    <dbReference type="NCBI Taxonomy" id="1796921"/>
    <lineage>
        <taxon>Bacteria</taxon>
        <taxon>Pseudomonadati</taxon>
        <taxon>Verrucomicrobiota</taxon>
        <taxon>Opitutia</taxon>
        <taxon>Opitutales</taxon>
        <taxon>Opitutaceae</taxon>
        <taxon>Ereboglobus</taxon>
    </lineage>
</organism>
<dbReference type="PANTHER" id="PTHR43409">
    <property type="entry name" value="ANAEROBIC MAGNESIUM-PROTOPORPHYRIN IX MONOMETHYL ESTER CYCLASE-RELATED"/>
    <property type="match status" value="1"/>
</dbReference>
<feature type="domain" description="B12-binding" evidence="6">
    <location>
        <begin position="12"/>
        <end position="154"/>
    </location>
</feature>
<dbReference type="SUPFAM" id="SSF102114">
    <property type="entry name" value="Radical SAM enzymes"/>
    <property type="match status" value="1"/>
</dbReference>
<dbReference type="CDD" id="cd02068">
    <property type="entry name" value="radical_SAM_B12_BD"/>
    <property type="match status" value="1"/>
</dbReference>